<proteinExistence type="predicted"/>
<keyword evidence="4" id="KW-0547">Nucleotide-binding</keyword>
<dbReference type="Pfam" id="PF01934">
    <property type="entry name" value="HepT-like"/>
    <property type="match status" value="1"/>
</dbReference>
<name>A0ABY2QAG5_9HYPH</name>
<evidence type="ECO:0000256" key="4">
    <source>
        <dbReference type="ARBA" id="ARBA00022741"/>
    </source>
</evidence>
<dbReference type="Proteomes" id="UP000306441">
    <property type="component" value="Unassembled WGS sequence"/>
</dbReference>
<sequence length="117" mass="13465">MPSEDPERVLVAIHHNITLARRFIEGMAYETFAEDERTLYAVTRCLEIVSEAVRRLPDDLKSRHPDVPWKQIAGAGNIYRHDYEDVLASILWDTVRDHLHTLENAVRQESGQAKGRS</sequence>
<evidence type="ECO:0000313" key="6">
    <source>
        <dbReference type="EMBL" id="THF58961.1"/>
    </source>
</evidence>
<evidence type="ECO:0000256" key="2">
    <source>
        <dbReference type="ARBA" id="ARBA00022649"/>
    </source>
</evidence>
<dbReference type="RefSeq" id="WP_136354558.1">
    <property type="nucleotide sequence ID" value="NZ_SSNY01000002.1"/>
</dbReference>
<dbReference type="InterPro" id="IPR008201">
    <property type="entry name" value="HepT-like"/>
</dbReference>
<evidence type="ECO:0000256" key="3">
    <source>
        <dbReference type="ARBA" id="ARBA00022722"/>
    </source>
</evidence>
<dbReference type="PANTHER" id="PTHR34139:SF1">
    <property type="entry name" value="RNASE MJ1380-RELATED"/>
    <property type="match status" value="1"/>
</dbReference>
<protein>
    <submittedName>
        <fullName evidence="6">DUF86 domain-containing protein</fullName>
    </submittedName>
</protein>
<gene>
    <name evidence="6" type="ORF">E6C48_04750</name>
</gene>
<keyword evidence="3" id="KW-0540">Nuclease</keyword>
<keyword evidence="7" id="KW-1185">Reference proteome</keyword>
<dbReference type="InterPro" id="IPR051813">
    <property type="entry name" value="HepT_RNase_toxin"/>
</dbReference>
<keyword evidence="5" id="KW-0378">Hydrolase</keyword>
<keyword evidence="1" id="KW-0597">Phosphoprotein</keyword>
<evidence type="ECO:0000313" key="7">
    <source>
        <dbReference type="Proteomes" id="UP000306441"/>
    </source>
</evidence>
<organism evidence="6 7">
    <name type="scientific">Ollibium composti</name>
    <dbReference type="NCBI Taxonomy" id="2675109"/>
    <lineage>
        <taxon>Bacteria</taxon>
        <taxon>Pseudomonadati</taxon>
        <taxon>Pseudomonadota</taxon>
        <taxon>Alphaproteobacteria</taxon>
        <taxon>Hyphomicrobiales</taxon>
        <taxon>Phyllobacteriaceae</taxon>
        <taxon>Ollibium</taxon>
    </lineage>
</organism>
<keyword evidence="2" id="KW-1277">Toxin-antitoxin system</keyword>
<evidence type="ECO:0000256" key="1">
    <source>
        <dbReference type="ARBA" id="ARBA00022553"/>
    </source>
</evidence>
<comment type="caution">
    <text evidence="6">The sequence shown here is derived from an EMBL/GenBank/DDBJ whole genome shotgun (WGS) entry which is preliminary data.</text>
</comment>
<dbReference type="EMBL" id="SSNY01000002">
    <property type="protein sequence ID" value="THF58961.1"/>
    <property type="molecule type" value="Genomic_DNA"/>
</dbReference>
<evidence type="ECO:0000256" key="5">
    <source>
        <dbReference type="ARBA" id="ARBA00022801"/>
    </source>
</evidence>
<reference evidence="6 7" key="1">
    <citation type="submission" date="2019-04" db="EMBL/GenBank/DDBJ databases">
        <title>Mesorhizobium composti sp. nov., isolated from compost.</title>
        <authorList>
            <person name="Lin S.-Y."/>
            <person name="Hameed A."/>
            <person name="Hsieh Y.-T."/>
            <person name="Young C.-C."/>
        </authorList>
    </citation>
    <scope>NUCLEOTIDE SEQUENCE [LARGE SCALE GENOMIC DNA]</scope>
    <source>
        <strain evidence="6 7">CC-YTH430</strain>
    </source>
</reference>
<accession>A0ABY2QAG5</accession>
<dbReference type="PANTHER" id="PTHR34139">
    <property type="entry name" value="UPF0331 PROTEIN MJ0127"/>
    <property type="match status" value="1"/>
</dbReference>